<dbReference type="EMBL" id="PNGY01000001">
    <property type="protein sequence ID" value="PMC54766.1"/>
    <property type="molecule type" value="Genomic_DNA"/>
</dbReference>
<sequence>MRGNGKIKEPHTTPKVSKSTDGMKPTFNAGRLLVASIPNISLSHNFVYVLNLIYIDSTQAYQNCCVKETVLICSAAMLSR</sequence>
<comment type="caution">
    <text evidence="2">The sequence shown here is derived from an EMBL/GenBank/DDBJ whole genome shotgun (WGS) entry which is preliminary data.</text>
</comment>
<evidence type="ECO:0000256" key="1">
    <source>
        <dbReference type="SAM" id="MobiDB-lite"/>
    </source>
</evidence>
<accession>A0A9X7FF26</accession>
<name>A0A9X7FF26_9BIFI</name>
<organism evidence="2 3">
    <name type="scientific">Gardnerella swidsinskii</name>
    <dbReference type="NCBI Taxonomy" id="2792979"/>
    <lineage>
        <taxon>Bacteria</taxon>
        <taxon>Bacillati</taxon>
        <taxon>Actinomycetota</taxon>
        <taxon>Actinomycetes</taxon>
        <taxon>Bifidobacteriales</taxon>
        <taxon>Bifidobacteriaceae</taxon>
        <taxon>Gardnerella</taxon>
    </lineage>
</organism>
<dbReference type="Proteomes" id="UP000235293">
    <property type="component" value="Unassembled WGS sequence"/>
</dbReference>
<evidence type="ECO:0000313" key="3">
    <source>
        <dbReference type="Proteomes" id="UP000235293"/>
    </source>
</evidence>
<reference evidence="2 3" key="1">
    <citation type="submission" date="2017-09" db="EMBL/GenBank/DDBJ databases">
        <title>Bacterial strain isolated from the female urinary microbiota.</title>
        <authorList>
            <person name="Thomas-White K."/>
            <person name="Kumar N."/>
            <person name="Forster S."/>
            <person name="Putonti C."/>
            <person name="Lawley T."/>
            <person name="Wolfe A.J."/>
        </authorList>
    </citation>
    <scope>NUCLEOTIDE SEQUENCE [LARGE SCALE GENOMIC DNA]</scope>
    <source>
        <strain evidence="2 3">UMB0411</strain>
    </source>
</reference>
<gene>
    <name evidence="2" type="ORF">CJ213_01080</name>
</gene>
<feature type="compositionally biased region" description="Basic and acidic residues" evidence="1">
    <location>
        <begin position="1"/>
        <end position="12"/>
    </location>
</feature>
<feature type="region of interest" description="Disordered" evidence="1">
    <location>
        <begin position="1"/>
        <end position="23"/>
    </location>
</feature>
<dbReference type="AlphaFoldDB" id="A0A9X7FF26"/>
<proteinExistence type="predicted"/>
<evidence type="ECO:0000313" key="2">
    <source>
        <dbReference type="EMBL" id="PMC54766.1"/>
    </source>
</evidence>
<protein>
    <submittedName>
        <fullName evidence="2">Uncharacterized protein</fullName>
    </submittedName>
</protein>